<geneLocation type="plasmid" evidence="2">
    <name>pmppla107</name>
</geneLocation>
<sequence>MVRLRSLDTSQLGNRVSAEEFRQALSKAAPQKRNGKFNAIKVNAPEGRFDSKMEYERFLVLRLLERAGEITDLQRQIRYDLQAGGIHISTYVADFVYKKNGETVVEDAKGFRTSEYLQKRRLMKEILGIHIFESGRPERKKRLRADKNKGKRPCSEG</sequence>
<dbReference type="Pfam" id="PF06356">
    <property type="entry name" value="DUF1064"/>
    <property type="match status" value="1"/>
</dbReference>
<dbReference type="EMBL" id="CP031226">
    <property type="protein sequence ID" value="AXH59437.1"/>
    <property type="molecule type" value="Genomic_DNA"/>
</dbReference>
<gene>
    <name evidence="1" type="ORF">PLA107_029875</name>
</gene>
<proteinExistence type="predicted"/>
<evidence type="ECO:0000313" key="2">
    <source>
        <dbReference type="Proteomes" id="UP000006426"/>
    </source>
</evidence>
<dbReference type="AlphaFoldDB" id="A0AAD0M4C3"/>
<organism evidence="1 2">
    <name type="scientific">Pseudomonas amygdali pv. lachrymans str. M301315</name>
    <dbReference type="NCBI Taxonomy" id="629260"/>
    <lineage>
        <taxon>Bacteria</taxon>
        <taxon>Pseudomonadati</taxon>
        <taxon>Pseudomonadota</taxon>
        <taxon>Gammaproteobacteria</taxon>
        <taxon>Pseudomonadales</taxon>
        <taxon>Pseudomonadaceae</taxon>
        <taxon>Pseudomonas</taxon>
        <taxon>Pseudomonas amygdali</taxon>
    </lineage>
</organism>
<dbReference type="Proteomes" id="UP000006426">
    <property type="component" value="Plasmid pmppla107"/>
</dbReference>
<protein>
    <submittedName>
        <fullName evidence="1">DUF1064 domain-containing protein</fullName>
    </submittedName>
</protein>
<dbReference type="InterPro" id="IPR009414">
    <property type="entry name" value="DUF1064"/>
</dbReference>
<reference evidence="1 2" key="1">
    <citation type="journal article" date="2011" name="PLoS Pathog.">
        <title>Dynamic evolution of pathogenicity revealed by sequencing and comparative genomics of 19 Pseudomonas syringae isolates.</title>
        <authorList>
            <person name="Baltrus D.A."/>
            <person name="Nishimura M.T."/>
            <person name="Romanchuk A."/>
            <person name="Chang J.H."/>
            <person name="Mukhtar M.S."/>
            <person name="Cherkis K."/>
            <person name="Roach J."/>
            <person name="Grant S.R."/>
            <person name="Jones C.D."/>
            <person name="Dangl J.L."/>
        </authorList>
    </citation>
    <scope>NUCLEOTIDE SEQUENCE [LARGE SCALE GENOMIC DNA]</scope>
    <source>
        <strain evidence="1 2">M301315</strain>
    </source>
</reference>
<evidence type="ECO:0000313" key="1">
    <source>
        <dbReference type="EMBL" id="AXH59437.1"/>
    </source>
</evidence>
<accession>A0AAD0M4C3</accession>
<dbReference type="RefSeq" id="WP_005742384.1">
    <property type="nucleotide sequence ID" value="NZ_CP031226.1"/>
</dbReference>
<dbReference type="GeneID" id="39474260"/>
<keyword evidence="1" id="KW-0614">Plasmid</keyword>
<name>A0AAD0M4C3_PSEAV</name>